<comment type="caution">
    <text evidence="1">The sequence shown here is derived from an EMBL/GenBank/DDBJ whole genome shotgun (WGS) entry which is preliminary data.</text>
</comment>
<sequence>MPHNARRNGRPARRGITALGGPAVAALFVLVAVLLSGCSSSGSPDTVRNRVADAGKTDCALGGQAVAGLRDTFRQLSEQLDGLSPAAARGDFGEVKARVTQGMWLSHQVSNTINPVVDRMGSPLIGSAYGDVATAGGRLHDSLSDFAAVLDNGHPAQPVADSVTAALTDLNSSMDRMRRACPSVFAEPKGPQYGPPLSVR</sequence>
<name>A0A511M9T6_9NOCA</name>
<proteinExistence type="predicted"/>
<dbReference type="OrthoDB" id="4555346at2"/>
<evidence type="ECO:0000313" key="2">
    <source>
        <dbReference type="Proteomes" id="UP000321424"/>
    </source>
</evidence>
<gene>
    <name evidence="1" type="ORF">NN4_13770</name>
</gene>
<keyword evidence="2" id="KW-1185">Reference proteome</keyword>
<organism evidence="1 2">
    <name type="scientific">Nocardia ninae NBRC 108245</name>
    <dbReference type="NCBI Taxonomy" id="1210091"/>
    <lineage>
        <taxon>Bacteria</taxon>
        <taxon>Bacillati</taxon>
        <taxon>Actinomycetota</taxon>
        <taxon>Actinomycetes</taxon>
        <taxon>Mycobacteriales</taxon>
        <taxon>Nocardiaceae</taxon>
        <taxon>Nocardia</taxon>
    </lineage>
</organism>
<evidence type="ECO:0000313" key="1">
    <source>
        <dbReference type="EMBL" id="GEM36858.1"/>
    </source>
</evidence>
<reference evidence="1 2" key="1">
    <citation type="submission" date="2019-07" db="EMBL/GenBank/DDBJ databases">
        <title>Whole genome shotgun sequence of Nocardia ninae NBRC 108245.</title>
        <authorList>
            <person name="Hosoyama A."/>
            <person name="Uohara A."/>
            <person name="Ohji S."/>
            <person name="Ichikawa N."/>
        </authorList>
    </citation>
    <scope>NUCLEOTIDE SEQUENCE [LARGE SCALE GENOMIC DNA]</scope>
    <source>
        <strain evidence="1 2">NBRC 108245</strain>
    </source>
</reference>
<dbReference type="EMBL" id="BJXA01000005">
    <property type="protein sequence ID" value="GEM36858.1"/>
    <property type="molecule type" value="Genomic_DNA"/>
</dbReference>
<accession>A0A511M9T6</accession>
<dbReference type="RefSeq" id="WP_147129089.1">
    <property type="nucleotide sequence ID" value="NZ_BJXA01000005.1"/>
</dbReference>
<protein>
    <submittedName>
        <fullName evidence="1">Uncharacterized protein</fullName>
    </submittedName>
</protein>
<dbReference type="Proteomes" id="UP000321424">
    <property type="component" value="Unassembled WGS sequence"/>
</dbReference>
<dbReference type="AlphaFoldDB" id="A0A511M9T6"/>